<dbReference type="EC" id="1.3.8.6" evidence="11"/>
<dbReference type="GO" id="GO:0004361">
    <property type="term" value="F:glutaryl-CoA dehydrogenase activity"/>
    <property type="evidence" value="ECO:0007669"/>
    <property type="project" value="UniProtKB-EC"/>
</dbReference>
<accession>A0ABR6M764</accession>
<dbReference type="GeneID" id="300291667"/>
<organism evidence="11 12">
    <name type="scientific">Micromonospora echinospora</name>
    <name type="common">Micromonospora purpurea</name>
    <dbReference type="NCBI Taxonomy" id="1877"/>
    <lineage>
        <taxon>Bacteria</taxon>
        <taxon>Bacillati</taxon>
        <taxon>Actinomycetota</taxon>
        <taxon>Actinomycetes</taxon>
        <taxon>Micromonosporales</taxon>
        <taxon>Micromonosporaceae</taxon>
        <taxon>Micromonospora</taxon>
    </lineage>
</organism>
<evidence type="ECO:0000259" key="10">
    <source>
        <dbReference type="Pfam" id="PF02771"/>
    </source>
</evidence>
<dbReference type="InterPro" id="IPR046373">
    <property type="entry name" value="Acyl-CoA_Oxase/DH_mid-dom_sf"/>
</dbReference>
<evidence type="ECO:0000259" key="8">
    <source>
        <dbReference type="Pfam" id="PF00441"/>
    </source>
</evidence>
<dbReference type="EMBL" id="JACHJC010000001">
    <property type="protein sequence ID" value="MBB5111234.1"/>
    <property type="molecule type" value="Genomic_DNA"/>
</dbReference>
<reference evidence="11 12" key="1">
    <citation type="submission" date="2020-08" db="EMBL/GenBank/DDBJ databases">
        <title>Sequencing the genomes of 1000 actinobacteria strains.</title>
        <authorList>
            <person name="Klenk H.-P."/>
        </authorList>
    </citation>
    <scope>NUCLEOTIDE SEQUENCE [LARGE SCALE GENOMIC DNA]</scope>
    <source>
        <strain evidence="11 12">DSM 43036</strain>
    </source>
</reference>
<dbReference type="Pfam" id="PF02771">
    <property type="entry name" value="Acyl-CoA_dh_N"/>
    <property type="match status" value="1"/>
</dbReference>
<evidence type="ECO:0000313" key="12">
    <source>
        <dbReference type="Proteomes" id="UP000618986"/>
    </source>
</evidence>
<dbReference type="PANTHER" id="PTHR42807:SF1">
    <property type="entry name" value="GLUTARYL-COA DEHYDROGENASE, MITOCHONDRIAL"/>
    <property type="match status" value="1"/>
</dbReference>
<dbReference type="Gene3D" id="1.10.540.10">
    <property type="entry name" value="Acyl-CoA dehydrogenase/oxidase, N-terminal domain"/>
    <property type="match status" value="1"/>
</dbReference>
<keyword evidence="6 7" id="KW-0560">Oxidoreductase</keyword>
<proteinExistence type="inferred from homology"/>
<comment type="similarity">
    <text evidence="2 7">Belongs to the acyl-CoA dehydrogenase family.</text>
</comment>
<dbReference type="InterPro" id="IPR013786">
    <property type="entry name" value="AcylCoA_DH/ox_N"/>
</dbReference>
<gene>
    <name evidence="11" type="ORF">FHU28_001073</name>
</gene>
<comment type="caution">
    <text evidence="11">The sequence shown here is derived from an EMBL/GenBank/DDBJ whole genome shotgun (WGS) entry which is preliminary data.</text>
</comment>
<sequence>MTPLDLLDIDASLSEEERQIRAVVRQLVTDRVRPHVAGWYEDGQVPARELAREFGKLGLLGMHLTGYGCAGASAVAYGLACLELEAGDSGVRSLVSVQGSLAMYAIWRFGSEEQKQRWLPAMATGEAIGCFGLTEPDHGSDPGSMATRARRDGDDWILNGSKLWITNAPIADVGVIWARTDEGVRGFAVPMDTPGVTAREIRHKMSLRASLTGEIALDDVRLPADARLPEAIGLKAPLGCLTEARHGIVWGALGAARDCLETALEYATTRTQFGRPLAGFQLTQAKLADMAVEWNKGMLLALHLGRLADAGTLRPDQVSVGKLNNVREALAIARQCRTILGANGVSGEYPVMRHANNLESVLTYEGTSEIHQLVIGQRLTGLSAFA</sequence>
<evidence type="ECO:0000256" key="6">
    <source>
        <dbReference type="ARBA" id="ARBA00023002"/>
    </source>
</evidence>
<comment type="cofactor">
    <cofactor evidence="1 7">
        <name>FAD</name>
        <dbReference type="ChEBI" id="CHEBI:57692"/>
    </cofactor>
</comment>
<dbReference type="Pfam" id="PF00441">
    <property type="entry name" value="Acyl-CoA_dh_1"/>
    <property type="match status" value="1"/>
</dbReference>
<dbReference type="RefSeq" id="WP_184681469.1">
    <property type="nucleotide sequence ID" value="NZ_JACHJC010000001.1"/>
</dbReference>
<evidence type="ECO:0000256" key="3">
    <source>
        <dbReference type="ARBA" id="ARBA00022630"/>
    </source>
</evidence>
<dbReference type="Pfam" id="PF02770">
    <property type="entry name" value="Acyl-CoA_dh_M"/>
    <property type="match status" value="1"/>
</dbReference>
<keyword evidence="5" id="KW-0809">Transit peptide</keyword>
<dbReference type="InterPro" id="IPR037069">
    <property type="entry name" value="AcylCoA_DH/ox_N_sf"/>
</dbReference>
<dbReference type="InterPro" id="IPR006091">
    <property type="entry name" value="Acyl-CoA_Oxase/DH_mid-dom"/>
</dbReference>
<dbReference type="SUPFAM" id="SSF56645">
    <property type="entry name" value="Acyl-CoA dehydrogenase NM domain-like"/>
    <property type="match status" value="1"/>
</dbReference>
<dbReference type="InterPro" id="IPR009075">
    <property type="entry name" value="AcylCo_DH/oxidase_C"/>
</dbReference>
<evidence type="ECO:0000256" key="4">
    <source>
        <dbReference type="ARBA" id="ARBA00022827"/>
    </source>
</evidence>
<evidence type="ECO:0000313" key="11">
    <source>
        <dbReference type="EMBL" id="MBB5111234.1"/>
    </source>
</evidence>
<feature type="domain" description="Acyl-CoA oxidase/dehydrogenase middle" evidence="9">
    <location>
        <begin position="130"/>
        <end position="220"/>
    </location>
</feature>
<feature type="domain" description="Acyl-CoA dehydrogenase/oxidase C-terminal" evidence="8">
    <location>
        <begin position="233"/>
        <end position="379"/>
    </location>
</feature>
<name>A0ABR6M764_MICEC</name>
<evidence type="ECO:0000256" key="7">
    <source>
        <dbReference type="RuleBase" id="RU362125"/>
    </source>
</evidence>
<keyword evidence="4 7" id="KW-0274">FAD</keyword>
<evidence type="ECO:0000259" key="9">
    <source>
        <dbReference type="Pfam" id="PF02770"/>
    </source>
</evidence>
<keyword evidence="12" id="KW-1185">Reference proteome</keyword>
<dbReference type="Gene3D" id="1.20.140.10">
    <property type="entry name" value="Butyryl-CoA Dehydrogenase, subunit A, domain 3"/>
    <property type="match status" value="1"/>
</dbReference>
<evidence type="ECO:0000256" key="2">
    <source>
        <dbReference type="ARBA" id="ARBA00009347"/>
    </source>
</evidence>
<protein>
    <submittedName>
        <fullName evidence="11">Glutaryl-CoA dehydrogenase</fullName>
        <ecNumber evidence="11">1.3.8.6</ecNumber>
    </submittedName>
</protein>
<dbReference type="InterPro" id="IPR036250">
    <property type="entry name" value="AcylCo_DH-like_C"/>
</dbReference>
<evidence type="ECO:0000256" key="5">
    <source>
        <dbReference type="ARBA" id="ARBA00022946"/>
    </source>
</evidence>
<evidence type="ECO:0000256" key="1">
    <source>
        <dbReference type="ARBA" id="ARBA00001974"/>
    </source>
</evidence>
<dbReference type="InterPro" id="IPR009100">
    <property type="entry name" value="AcylCoA_DH/oxidase_NM_dom_sf"/>
</dbReference>
<dbReference type="SUPFAM" id="SSF47203">
    <property type="entry name" value="Acyl-CoA dehydrogenase C-terminal domain-like"/>
    <property type="match status" value="1"/>
</dbReference>
<dbReference type="PANTHER" id="PTHR42807">
    <property type="entry name" value="GLUTARYL-COA DEHYDROGENASE, MITOCHONDRIAL"/>
    <property type="match status" value="1"/>
</dbReference>
<feature type="domain" description="Acyl-CoA dehydrogenase/oxidase N-terminal" evidence="10">
    <location>
        <begin position="14"/>
        <end position="126"/>
    </location>
</feature>
<dbReference type="Proteomes" id="UP000618986">
    <property type="component" value="Unassembled WGS sequence"/>
</dbReference>
<dbReference type="Gene3D" id="2.40.110.10">
    <property type="entry name" value="Butyryl-CoA Dehydrogenase, subunit A, domain 2"/>
    <property type="match status" value="1"/>
</dbReference>
<keyword evidence="3 7" id="KW-0285">Flavoprotein</keyword>
<dbReference type="InterPro" id="IPR052033">
    <property type="entry name" value="Glutaryl-CoA_DH_mitochondrial"/>
</dbReference>